<keyword evidence="1" id="KW-0472">Membrane</keyword>
<sequence length="68" mass="7123">MANSLLASRVVVTWAELTAVGIVGGFVGSALGGPLQYLTYLVVSLLSVGILLYNVDALVTARLRETET</sequence>
<reference evidence="2 3" key="1">
    <citation type="journal article" date="2019" name="Int. J. Syst. Evol. Microbiol.">
        <title>The Global Catalogue of Microorganisms (GCM) 10K type strain sequencing project: providing services to taxonomists for standard genome sequencing and annotation.</title>
        <authorList>
            <consortium name="The Broad Institute Genomics Platform"/>
            <consortium name="The Broad Institute Genome Sequencing Center for Infectious Disease"/>
            <person name="Wu L."/>
            <person name="Ma J."/>
        </authorList>
    </citation>
    <scope>NUCLEOTIDE SEQUENCE [LARGE SCALE GENOMIC DNA]</scope>
    <source>
        <strain evidence="2 3">XZGYJ-43</strain>
    </source>
</reference>
<comment type="caution">
    <text evidence="2">The sequence shown here is derived from an EMBL/GenBank/DDBJ whole genome shotgun (WGS) entry which is preliminary data.</text>
</comment>
<evidence type="ECO:0000313" key="3">
    <source>
        <dbReference type="Proteomes" id="UP001596447"/>
    </source>
</evidence>
<dbReference type="AlphaFoldDB" id="A0ABD5Z0T7"/>
<gene>
    <name evidence="2" type="ORF">ACFQJ9_05000</name>
</gene>
<protein>
    <submittedName>
        <fullName evidence="2">Uncharacterized protein</fullName>
    </submittedName>
</protein>
<keyword evidence="1" id="KW-1133">Transmembrane helix</keyword>
<organism evidence="2 3">
    <name type="scientific">Halospeciosus flavus</name>
    <dbReference type="NCBI Taxonomy" id="3032283"/>
    <lineage>
        <taxon>Archaea</taxon>
        <taxon>Methanobacteriati</taxon>
        <taxon>Methanobacteriota</taxon>
        <taxon>Stenosarchaea group</taxon>
        <taxon>Halobacteria</taxon>
        <taxon>Halobacteriales</taxon>
        <taxon>Halobacteriaceae</taxon>
        <taxon>Halospeciosus</taxon>
    </lineage>
</organism>
<feature type="transmembrane region" description="Helical" evidence="1">
    <location>
        <begin position="12"/>
        <end position="31"/>
    </location>
</feature>
<evidence type="ECO:0000313" key="2">
    <source>
        <dbReference type="EMBL" id="MFC7198783.1"/>
    </source>
</evidence>
<keyword evidence="3" id="KW-1185">Reference proteome</keyword>
<dbReference type="RefSeq" id="WP_279528741.1">
    <property type="nucleotide sequence ID" value="NZ_CP122312.1"/>
</dbReference>
<accession>A0ABD5Z0T7</accession>
<proteinExistence type="predicted"/>
<evidence type="ECO:0000256" key="1">
    <source>
        <dbReference type="SAM" id="Phobius"/>
    </source>
</evidence>
<keyword evidence="1" id="KW-0812">Transmembrane</keyword>
<dbReference type="EMBL" id="JBHTAR010000011">
    <property type="protein sequence ID" value="MFC7198783.1"/>
    <property type="molecule type" value="Genomic_DNA"/>
</dbReference>
<feature type="transmembrane region" description="Helical" evidence="1">
    <location>
        <begin position="37"/>
        <end position="55"/>
    </location>
</feature>
<name>A0ABD5Z0T7_9EURY</name>
<dbReference type="Proteomes" id="UP001596447">
    <property type="component" value="Unassembled WGS sequence"/>
</dbReference>